<dbReference type="Proteomes" id="UP000823613">
    <property type="component" value="Unassembled WGS sequence"/>
</dbReference>
<dbReference type="EMBL" id="JADIMY010000010">
    <property type="protein sequence ID" value="MBO8427029.1"/>
    <property type="molecule type" value="Genomic_DNA"/>
</dbReference>
<gene>
    <name evidence="1" type="ORF">IAC58_00495</name>
</gene>
<protein>
    <submittedName>
        <fullName evidence="1">Uncharacterized protein</fullName>
    </submittedName>
</protein>
<name>A0A9D9DGA2_9BACL</name>
<organism evidence="1 2">
    <name type="scientific">Candidatus Onthovivens merdipullorum</name>
    <dbReference type="NCBI Taxonomy" id="2840889"/>
    <lineage>
        <taxon>Bacteria</taxon>
        <taxon>Bacillati</taxon>
        <taxon>Bacillota</taxon>
        <taxon>Bacilli</taxon>
        <taxon>Bacillales</taxon>
        <taxon>Candidatus Onthovivens</taxon>
    </lineage>
</organism>
<sequence>MGYFLYEENNIKTYDLEANKASVVVLDDFFEYGENAYGVFINDDTYTIYYLDVSRANLNDLVDKEISGDISLK</sequence>
<reference evidence="1" key="2">
    <citation type="journal article" date="2021" name="PeerJ">
        <title>Extensive microbial diversity within the chicken gut microbiome revealed by metagenomics and culture.</title>
        <authorList>
            <person name="Gilroy R."/>
            <person name="Ravi A."/>
            <person name="Getino M."/>
            <person name="Pursley I."/>
            <person name="Horton D.L."/>
            <person name="Alikhan N.F."/>
            <person name="Baker D."/>
            <person name="Gharbi K."/>
            <person name="Hall N."/>
            <person name="Watson M."/>
            <person name="Adriaenssens E.M."/>
            <person name="Foster-Nyarko E."/>
            <person name="Jarju S."/>
            <person name="Secka A."/>
            <person name="Antonio M."/>
            <person name="Oren A."/>
            <person name="Chaudhuri R.R."/>
            <person name="La Ragione R."/>
            <person name="Hildebrand F."/>
            <person name="Pallen M.J."/>
        </authorList>
    </citation>
    <scope>NUCLEOTIDE SEQUENCE</scope>
    <source>
        <strain evidence="1">11159</strain>
    </source>
</reference>
<evidence type="ECO:0000313" key="1">
    <source>
        <dbReference type="EMBL" id="MBO8427029.1"/>
    </source>
</evidence>
<comment type="caution">
    <text evidence="1">The sequence shown here is derived from an EMBL/GenBank/DDBJ whole genome shotgun (WGS) entry which is preliminary data.</text>
</comment>
<accession>A0A9D9DGA2</accession>
<reference evidence="1" key="1">
    <citation type="submission" date="2020-10" db="EMBL/GenBank/DDBJ databases">
        <authorList>
            <person name="Gilroy R."/>
        </authorList>
    </citation>
    <scope>NUCLEOTIDE SEQUENCE</scope>
    <source>
        <strain evidence="1">11159</strain>
    </source>
</reference>
<evidence type="ECO:0000313" key="2">
    <source>
        <dbReference type="Proteomes" id="UP000823613"/>
    </source>
</evidence>
<proteinExistence type="predicted"/>
<dbReference type="AlphaFoldDB" id="A0A9D9DGA2"/>